<protein>
    <submittedName>
        <fullName evidence="2">DUF47 family protein</fullName>
    </submittedName>
</protein>
<dbReference type="AlphaFoldDB" id="A0A930VQ36"/>
<evidence type="ECO:0000256" key="1">
    <source>
        <dbReference type="ARBA" id="ARBA00008591"/>
    </source>
</evidence>
<dbReference type="InterPro" id="IPR052912">
    <property type="entry name" value="UPF0111_domain"/>
</dbReference>
<dbReference type="Gene3D" id="1.20.58.220">
    <property type="entry name" value="Phosphate transport system protein phou homolog 2, domain 2"/>
    <property type="match status" value="1"/>
</dbReference>
<evidence type="ECO:0000313" key="2">
    <source>
        <dbReference type="EMBL" id="MBF4768830.1"/>
    </source>
</evidence>
<keyword evidence="3" id="KW-1185">Reference proteome</keyword>
<dbReference type="Proteomes" id="UP000660668">
    <property type="component" value="Unassembled WGS sequence"/>
</dbReference>
<proteinExistence type="inferred from homology"/>
<comment type="caution">
    <text evidence="2">The sequence shown here is derived from an EMBL/GenBank/DDBJ whole genome shotgun (WGS) entry which is preliminary data.</text>
</comment>
<dbReference type="InterPro" id="IPR038078">
    <property type="entry name" value="PhoU-like_sf"/>
</dbReference>
<dbReference type="Pfam" id="PF01865">
    <property type="entry name" value="PhoU_div"/>
    <property type="match status" value="1"/>
</dbReference>
<comment type="similarity">
    <text evidence="1">Belongs to the UPF0111 family.</text>
</comment>
<accession>A0A930VQ36</accession>
<dbReference type="InterPro" id="IPR018445">
    <property type="entry name" value="Put_Phosphate_transp_reg"/>
</dbReference>
<organism evidence="2 3">
    <name type="scientific">Nocardioides agariphilus</name>
    <dbReference type="NCBI Taxonomy" id="433664"/>
    <lineage>
        <taxon>Bacteria</taxon>
        <taxon>Bacillati</taxon>
        <taxon>Actinomycetota</taxon>
        <taxon>Actinomycetes</taxon>
        <taxon>Propionibacteriales</taxon>
        <taxon>Nocardioidaceae</taxon>
        <taxon>Nocardioides</taxon>
    </lineage>
</organism>
<gene>
    <name evidence="2" type="ORF">ISU10_13775</name>
</gene>
<reference evidence="2" key="1">
    <citation type="submission" date="2020-11" db="EMBL/GenBank/DDBJ databases">
        <title>Nocardioides cynanchi sp. nov., isolated from soil of rhizosphere of Cynanchum wilfordii.</title>
        <authorList>
            <person name="Lee J.-S."/>
            <person name="Suh M.K."/>
            <person name="Kim J.-S."/>
        </authorList>
    </citation>
    <scope>NUCLEOTIDE SEQUENCE</scope>
    <source>
        <strain evidence="2">KCTC 19276</strain>
    </source>
</reference>
<dbReference type="EMBL" id="JADKPO010000017">
    <property type="protein sequence ID" value="MBF4768830.1"/>
    <property type="molecule type" value="Genomic_DNA"/>
</dbReference>
<dbReference type="PANTHER" id="PTHR37298">
    <property type="entry name" value="UPF0111 PROTEIN YKAA"/>
    <property type="match status" value="1"/>
</dbReference>
<dbReference type="PANTHER" id="PTHR37298:SF1">
    <property type="entry name" value="UPF0111 PROTEIN YKAA"/>
    <property type="match status" value="1"/>
</dbReference>
<sequence length="217" mass="24195">MVHGPLPDLPGDTVAFSIRPVDGVFYQLFSESAQHLVRGSGLLAEMFAEGTDRAAKAKEMREAESDADGTTRAIIQRVNKTFVTPFDREDIHALAYGLDDAMDEMEEACDLINLYDVASYPSEFAKQVELIQRCAELTAAAMPRLQSLDLEEYWLEIGRLEKAGDKSFRRIISKLFSGNYDALEVLKLKDVVEKLEGAINAFETVAKRVEQIAVKES</sequence>
<name>A0A930VQ36_9ACTN</name>
<evidence type="ECO:0000313" key="3">
    <source>
        <dbReference type="Proteomes" id="UP000660668"/>
    </source>
</evidence>